<feature type="transmembrane region" description="Helical" evidence="2">
    <location>
        <begin position="167"/>
        <end position="191"/>
    </location>
</feature>
<name>A0A167KY01_PHYB8</name>
<keyword evidence="2" id="KW-0472">Membrane</keyword>
<feature type="transmembrane region" description="Helical" evidence="2">
    <location>
        <begin position="36"/>
        <end position="54"/>
    </location>
</feature>
<dbReference type="GeneID" id="28993197"/>
<dbReference type="Proteomes" id="UP000077315">
    <property type="component" value="Unassembled WGS sequence"/>
</dbReference>
<feature type="compositionally biased region" description="Polar residues" evidence="1">
    <location>
        <begin position="359"/>
        <end position="372"/>
    </location>
</feature>
<feature type="region of interest" description="Disordered" evidence="1">
    <location>
        <begin position="347"/>
        <end position="372"/>
    </location>
</feature>
<reference evidence="4" key="1">
    <citation type="submission" date="2015-06" db="EMBL/GenBank/DDBJ databases">
        <title>Expansion of signal transduction pathways in fungi by whole-genome duplication.</title>
        <authorList>
            <consortium name="DOE Joint Genome Institute"/>
            <person name="Corrochano L.M."/>
            <person name="Kuo A."/>
            <person name="Marcet-Houben M."/>
            <person name="Polaino S."/>
            <person name="Salamov A."/>
            <person name="Villalobos J.M."/>
            <person name="Alvarez M.I."/>
            <person name="Avalos J."/>
            <person name="Benito E.P."/>
            <person name="Benoit I."/>
            <person name="Burger G."/>
            <person name="Camino L.P."/>
            <person name="Canovas D."/>
            <person name="Cerda-Olmedo E."/>
            <person name="Cheng J.-F."/>
            <person name="Dominguez A."/>
            <person name="Elias M."/>
            <person name="Eslava A.P."/>
            <person name="Glaser F."/>
            <person name="Grimwood J."/>
            <person name="Gutierrez G."/>
            <person name="Heitman J."/>
            <person name="Henrissat B."/>
            <person name="Iturriaga E.A."/>
            <person name="Lang B.F."/>
            <person name="Lavin J.L."/>
            <person name="Lee S."/>
            <person name="Li W."/>
            <person name="Lindquist E."/>
            <person name="Lopez-Garcia S."/>
            <person name="Luque E.M."/>
            <person name="Marcos A.T."/>
            <person name="Martin J."/>
            <person name="McCluskey K."/>
            <person name="Medina H.R."/>
            <person name="Miralles-Duran A."/>
            <person name="Miyazaki A."/>
            <person name="Munoz-Torres E."/>
            <person name="Oguiza J.A."/>
            <person name="Ohm R."/>
            <person name="Olmedo M."/>
            <person name="Orejas M."/>
            <person name="Ortiz-Castellanos L."/>
            <person name="Pisabarro A.G."/>
            <person name="Rodriguez-Romero J."/>
            <person name="Ruiz-Herrera J."/>
            <person name="Ruiz-Vazquez R."/>
            <person name="Sanz C."/>
            <person name="Schackwitz W."/>
            <person name="Schmutz J."/>
            <person name="Shahriari M."/>
            <person name="Shelest E."/>
            <person name="Silva-Franco F."/>
            <person name="Soanes D."/>
            <person name="Syed K."/>
            <person name="Tagua V.G."/>
            <person name="Talbot N.J."/>
            <person name="Thon M."/>
            <person name="De vries R.P."/>
            <person name="Wiebenga A."/>
            <person name="Yadav J.S."/>
            <person name="Braun E.L."/>
            <person name="Baker S."/>
            <person name="Garre V."/>
            <person name="Horwitz B."/>
            <person name="Torres-Martinez S."/>
            <person name="Idnurm A."/>
            <person name="Herrera-Estrella A."/>
            <person name="Gabaldon T."/>
            <person name="Grigoriev I.V."/>
        </authorList>
    </citation>
    <scope>NUCLEOTIDE SEQUENCE [LARGE SCALE GENOMIC DNA]</scope>
    <source>
        <strain evidence="4">NRRL 1555(-)</strain>
    </source>
</reference>
<feature type="transmembrane region" description="Helical" evidence="2">
    <location>
        <begin position="74"/>
        <end position="93"/>
    </location>
</feature>
<dbReference type="EMBL" id="KV440992">
    <property type="protein sequence ID" value="OAD69139.1"/>
    <property type="molecule type" value="Genomic_DNA"/>
</dbReference>
<organism evidence="3 4">
    <name type="scientific">Phycomyces blakesleeanus (strain ATCC 8743b / DSM 1359 / FGSC 10004 / NBRC 33097 / NRRL 1555)</name>
    <dbReference type="NCBI Taxonomy" id="763407"/>
    <lineage>
        <taxon>Eukaryota</taxon>
        <taxon>Fungi</taxon>
        <taxon>Fungi incertae sedis</taxon>
        <taxon>Mucoromycota</taxon>
        <taxon>Mucoromycotina</taxon>
        <taxon>Mucoromycetes</taxon>
        <taxon>Mucorales</taxon>
        <taxon>Phycomycetaceae</taxon>
        <taxon>Phycomyces</taxon>
    </lineage>
</organism>
<evidence type="ECO:0000313" key="4">
    <source>
        <dbReference type="Proteomes" id="UP000077315"/>
    </source>
</evidence>
<evidence type="ECO:0000256" key="2">
    <source>
        <dbReference type="SAM" id="Phobius"/>
    </source>
</evidence>
<keyword evidence="4" id="KW-1185">Reference proteome</keyword>
<proteinExistence type="predicted"/>
<gene>
    <name evidence="3" type="ORF">PHYBLDRAFT_149538</name>
</gene>
<dbReference type="OrthoDB" id="2280705at2759"/>
<sequence length="372" mass="42353">MPSQQQIAWIIYLIIFIPIFISLVWRCKFSVMTTPIIFFTLLCIVGLCVLLFGQSSEYGSFSFMAGHSQILGQFPLISILLFAAVLNPQVAYIQHAFKIGPSISSSEAFIIPPGSTTRTRSSGSFDMEKPPPLFSKEPSYQKELMPPKLPIPSRVPNTLGNAVFKKYYVSVIGIFTLYTITAIAFICIRLIEDNYQVYTHIAICTTILAAISWINITMLFYGTRNDVSRHIPLFRLRQNDTQRVWIISLLFSYSITGMAIVSWIYWSLQINAASIDIAYWIVIEALLVYTPLVALLLFYIREKKISLIKNQYSLHMETKRKSATMGPKSHAQEEMKYVTREISLQTARHTPAPVESHSRPLSYQNRTEPLPL</sequence>
<feature type="transmembrane region" description="Helical" evidence="2">
    <location>
        <begin position="6"/>
        <end position="24"/>
    </location>
</feature>
<evidence type="ECO:0000313" key="3">
    <source>
        <dbReference type="EMBL" id="OAD69139.1"/>
    </source>
</evidence>
<dbReference type="RefSeq" id="XP_018287179.1">
    <property type="nucleotide sequence ID" value="XM_018432291.1"/>
</dbReference>
<evidence type="ECO:0000256" key="1">
    <source>
        <dbReference type="SAM" id="MobiDB-lite"/>
    </source>
</evidence>
<accession>A0A167KY01</accession>
<dbReference type="InParanoid" id="A0A167KY01"/>
<protein>
    <submittedName>
        <fullName evidence="3">Uncharacterized protein</fullName>
    </submittedName>
</protein>
<feature type="transmembrane region" description="Helical" evidence="2">
    <location>
        <begin position="244"/>
        <end position="265"/>
    </location>
</feature>
<keyword evidence="2" id="KW-0812">Transmembrane</keyword>
<feature type="transmembrane region" description="Helical" evidence="2">
    <location>
        <begin position="197"/>
        <end position="223"/>
    </location>
</feature>
<feature type="transmembrane region" description="Helical" evidence="2">
    <location>
        <begin position="277"/>
        <end position="300"/>
    </location>
</feature>
<dbReference type="VEuPathDB" id="FungiDB:PHYBLDRAFT_149538"/>
<keyword evidence="2" id="KW-1133">Transmembrane helix</keyword>
<dbReference type="AlphaFoldDB" id="A0A167KY01"/>